<gene>
    <name evidence="2" type="ORF">CCMP2556_LOCUS566</name>
</gene>
<evidence type="ECO:0000313" key="2">
    <source>
        <dbReference type="EMBL" id="CAK8986613.1"/>
    </source>
</evidence>
<comment type="caution">
    <text evidence="2">The sequence shown here is derived from an EMBL/GenBank/DDBJ whole genome shotgun (WGS) entry which is preliminary data.</text>
</comment>
<dbReference type="Proteomes" id="UP001642484">
    <property type="component" value="Unassembled WGS sequence"/>
</dbReference>
<feature type="signal peptide" evidence="1">
    <location>
        <begin position="1"/>
        <end position="23"/>
    </location>
</feature>
<feature type="chain" id="PRO_5045358384" description="Sulfotransferase" evidence="1">
    <location>
        <begin position="24"/>
        <end position="410"/>
    </location>
</feature>
<protein>
    <recommendedName>
        <fullName evidence="4">Sulfotransferase</fullName>
    </recommendedName>
</protein>
<keyword evidence="1" id="KW-0732">Signal</keyword>
<evidence type="ECO:0000256" key="1">
    <source>
        <dbReference type="SAM" id="SignalP"/>
    </source>
</evidence>
<dbReference type="Gene3D" id="3.40.50.300">
    <property type="entry name" value="P-loop containing nucleotide triphosphate hydrolases"/>
    <property type="match status" value="1"/>
</dbReference>
<keyword evidence="3" id="KW-1185">Reference proteome</keyword>
<sequence>MQYMMSIVMHCVTFVLMFATSSAAPAVPSNLLLVGGFHKCGSSHLHRVLASHPKVFALRKEIKPLSNDVTAEKLFEQVVFFYARELMNDDYTDLAKIKGACKRHFSERAEAKEECLRLMSLNASPTLESPKLLLLTSLKFLKYPELVNRWGATVKAMFIVRDPAEYLWAAFNYWIVDMDVSQKPHKTTNRSYRSPELFHELLLAEGRLSWMLGKDGRTGEWFFLVQNGTMRKSVKHLLVLRSEDFLDPDLTMLALGKVSSFTTLELAGFNKSVLSSRTNSQYSVSTKGAQSAIGQDVPAGVYEISGYRPMLCRSRRLIYQKFLALCQMLAARYNITYTACLSANFMPCDDHKSAESDCNSSHDFSGVTARLISGYNSTLMVQVPALLTLIMVCIFACSLRCKHGSDVGVV</sequence>
<dbReference type="SUPFAM" id="SSF52540">
    <property type="entry name" value="P-loop containing nucleoside triphosphate hydrolases"/>
    <property type="match status" value="1"/>
</dbReference>
<organism evidence="2 3">
    <name type="scientific">Durusdinium trenchii</name>
    <dbReference type="NCBI Taxonomy" id="1381693"/>
    <lineage>
        <taxon>Eukaryota</taxon>
        <taxon>Sar</taxon>
        <taxon>Alveolata</taxon>
        <taxon>Dinophyceae</taxon>
        <taxon>Suessiales</taxon>
        <taxon>Symbiodiniaceae</taxon>
        <taxon>Durusdinium</taxon>
    </lineage>
</organism>
<dbReference type="EMBL" id="CAXAMN010000126">
    <property type="protein sequence ID" value="CAK8986613.1"/>
    <property type="molecule type" value="Genomic_DNA"/>
</dbReference>
<accession>A0ABP0HA12</accession>
<evidence type="ECO:0000313" key="3">
    <source>
        <dbReference type="Proteomes" id="UP001642484"/>
    </source>
</evidence>
<reference evidence="2 3" key="1">
    <citation type="submission" date="2024-02" db="EMBL/GenBank/DDBJ databases">
        <authorList>
            <person name="Chen Y."/>
            <person name="Shah S."/>
            <person name="Dougan E. K."/>
            <person name="Thang M."/>
            <person name="Chan C."/>
        </authorList>
    </citation>
    <scope>NUCLEOTIDE SEQUENCE [LARGE SCALE GENOMIC DNA]</scope>
</reference>
<evidence type="ECO:0008006" key="4">
    <source>
        <dbReference type="Google" id="ProtNLM"/>
    </source>
</evidence>
<dbReference type="InterPro" id="IPR027417">
    <property type="entry name" value="P-loop_NTPase"/>
</dbReference>
<proteinExistence type="predicted"/>
<name>A0ABP0HA12_9DINO</name>